<evidence type="ECO:0000256" key="1">
    <source>
        <dbReference type="ARBA" id="ARBA00022729"/>
    </source>
</evidence>
<keyword evidence="1" id="KW-0732">Signal</keyword>
<protein>
    <recommendedName>
        <fullName evidence="3">Porin domain-containing protein</fullName>
    </recommendedName>
</protein>
<dbReference type="InterPro" id="IPR050298">
    <property type="entry name" value="Gram-neg_bact_OMP"/>
</dbReference>
<organism evidence="2">
    <name type="scientific">marine metagenome</name>
    <dbReference type="NCBI Taxonomy" id="408172"/>
    <lineage>
        <taxon>unclassified sequences</taxon>
        <taxon>metagenomes</taxon>
        <taxon>ecological metagenomes</taxon>
    </lineage>
</organism>
<dbReference type="EMBL" id="UINC01054775">
    <property type="protein sequence ID" value="SVB72882.1"/>
    <property type="molecule type" value="Genomic_DNA"/>
</dbReference>
<dbReference type="Gene3D" id="2.40.160.10">
    <property type="entry name" value="Porin"/>
    <property type="match status" value="1"/>
</dbReference>
<dbReference type="InterPro" id="IPR023614">
    <property type="entry name" value="Porin_dom_sf"/>
</dbReference>
<gene>
    <name evidence="2" type="ORF">METZ01_LOCUS225736</name>
</gene>
<evidence type="ECO:0008006" key="3">
    <source>
        <dbReference type="Google" id="ProtNLM"/>
    </source>
</evidence>
<dbReference type="PANTHER" id="PTHR34501:SF2">
    <property type="entry name" value="OUTER MEMBRANE PORIN F-RELATED"/>
    <property type="match status" value="1"/>
</dbReference>
<sequence>MKNILIATIVLAFSLFTYNSYAAEADLYGSVNYKVTNDDNSSGKAILKAENNGSIIGVDFSQTLVEGETGGLSGFGKIEVGIDADDSGSDLLDSRLAYVGVDAGVLGAVSGGRQSNPHAGVSKTNIFNVYGANATFTYADRSSNSVKYSNSIGPISFNAMGVIDGATGKDGLDVTDLSASMDFGPISLAGGLVDDKVNNVTYTVASAGISLVGIDLAGTYSYKDTTTTDLTGLEYTASKSFGDTTFAVGYQDKEGTASYITYGASRQLTDDLLGYAEFQTTDNDTGTDTTQMAMGIKFSF</sequence>
<reference evidence="2" key="1">
    <citation type="submission" date="2018-05" db="EMBL/GenBank/DDBJ databases">
        <authorList>
            <person name="Lanie J.A."/>
            <person name="Ng W.-L."/>
            <person name="Kazmierczak K.M."/>
            <person name="Andrzejewski T.M."/>
            <person name="Davidsen T.M."/>
            <person name="Wayne K.J."/>
            <person name="Tettelin H."/>
            <person name="Glass J.I."/>
            <person name="Rusch D."/>
            <person name="Podicherti R."/>
            <person name="Tsui H.-C.T."/>
            <person name="Winkler M.E."/>
        </authorList>
    </citation>
    <scope>NUCLEOTIDE SEQUENCE</scope>
</reference>
<evidence type="ECO:0000313" key="2">
    <source>
        <dbReference type="EMBL" id="SVB72882.1"/>
    </source>
</evidence>
<name>A0A382GDD4_9ZZZZ</name>
<dbReference type="AlphaFoldDB" id="A0A382GDD4"/>
<proteinExistence type="predicted"/>
<dbReference type="SUPFAM" id="SSF56935">
    <property type="entry name" value="Porins"/>
    <property type="match status" value="1"/>
</dbReference>
<accession>A0A382GDD4</accession>
<dbReference type="PANTHER" id="PTHR34501">
    <property type="entry name" value="PROTEIN YDDL-RELATED"/>
    <property type="match status" value="1"/>
</dbReference>